<gene>
    <name evidence="2" type="ORF">J7S78_13455</name>
</gene>
<reference evidence="2 3" key="1">
    <citation type="submission" date="2021-03" db="EMBL/GenBank/DDBJ databases">
        <authorList>
            <person name="Stanton E."/>
        </authorList>
    </citation>
    <scope>NUCLEOTIDE SEQUENCE [LARGE SCALE GENOMIC DNA]</scope>
    <source>
        <strain evidence="2 3">2020EL-00037</strain>
    </source>
</reference>
<evidence type="ECO:0000313" key="2">
    <source>
        <dbReference type="EMBL" id="MBQ0600798.1"/>
    </source>
</evidence>
<comment type="caution">
    <text evidence="2">The sequence shown here is derived from an EMBL/GenBank/DDBJ whole genome shotgun (WGS) entry which is preliminary data.</text>
</comment>
<evidence type="ECO:0000256" key="1">
    <source>
        <dbReference type="SAM" id="Phobius"/>
    </source>
</evidence>
<organism evidence="2 3">
    <name type="scientific">Klebsiella oxytoca</name>
    <dbReference type="NCBI Taxonomy" id="571"/>
    <lineage>
        <taxon>Bacteria</taxon>
        <taxon>Pseudomonadati</taxon>
        <taxon>Pseudomonadota</taxon>
        <taxon>Gammaproteobacteria</taxon>
        <taxon>Enterobacterales</taxon>
        <taxon>Enterobacteriaceae</taxon>
        <taxon>Klebsiella/Raoultella group</taxon>
        <taxon>Klebsiella</taxon>
    </lineage>
</organism>
<accession>A0AAP2BJL3</accession>
<evidence type="ECO:0000313" key="3">
    <source>
        <dbReference type="Proteomes" id="UP000673434"/>
    </source>
</evidence>
<protein>
    <submittedName>
        <fullName evidence="2">Uncharacterized protein</fullName>
    </submittedName>
</protein>
<keyword evidence="1" id="KW-0472">Membrane</keyword>
<name>A0AAP2BJL3_KLEOX</name>
<dbReference type="AlphaFoldDB" id="A0AAP2BJL3"/>
<dbReference type="RefSeq" id="WP_210846206.1">
    <property type="nucleotide sequence ID" value="NZ_JAGKON010000013.1"/>
</dbReference>
<sequence>MNNFGIFGIMPLTGPVHNFYPSGSSKSEKGAESKDNEMPVTPAVFKEKIITFGLLIASLPLVFMIVQL</sequence>
<keyword evidence="1" id="KW-0812">Transmembrane</keyword>
<keyword evidence="1" id="KW-1133">Transmembrane helix</keyword>
<feature type="transmembrane region" description="Helical" evidence="1">
    <location>
        <begin position="49"/>
        <end position="66"/>
    </location>
</feature>
<proteinExistence type="predicted"/>
<keyword evidence="3" id="KW-1185">Reference proteome</keyword>
<dbReference type="EMBL" id="JAGKON010000013">
    <property type="protein sequence ID" value="MBQ0600798.1"/>
    <property type="molecule type" value="Genomic_DNA"/>
</dbReference>
<dbReference type="Proteomes" id="UP000673434">
    <property type="component" value="Unassembled WGS sequence"/>
</dbReference>